<dbReference type="OrthoDB" id="425043at2759"/>
<keyword evidence="1" id="KW-0812">Transmembrane</keyword>
<evidence type="ECO:0000313" key="2">
    <source>
        <dbReference type="EMBL" id="CAD8213749.1"/>
    </source>
</evidence>
<evidence type="ECO:0000313" key="3">
    <source>
        <dbReference type="Proteomes" id="UP000683925"/>
    </source>
</evidence>
<keyword evidence="1" id="KW-1133">Transmembrane helix</keyword>
<keyword evidence="3" id="KW-1185">Reference proteome</keyword>
<organism evidence="2 3">
    <name type="scientific">Paramecium octaurelia</name>
    <dbReference type="NCBI Taxonomy" id="43137"/>
    <lineage>
        <taxon>Eukaryota</taxon>
        <taxon>Sar</taxon>
        <taxon>Alveolata</taxon>
        <taxon>Ciliophora</taxon>
        <taxon>Intramacronucleata</taxon>
        <taxon>Oligohymenophorea</taxon>
        <taxon>Peniculida</taxon>
        <taxon>Parameciidae</taxon>
        <taxon>Paramecium</taxon>
    </lineage>
</organism>
<keyword evidence="1" id="KW-0472">Membrane</keyword>
<feature type="transmembrane region" description="Helical" evidence="1">
    <location>
        <begin position="7"/>
        <end position="32"/>
    </location>
</feature>
<protein>
    <submittedName>
        <fullName evidence="2">Uncharacterized protein</fullName>
    </submittedName>
</protein>
<name>A0A8S1YIP2_PAROT</name>
<proteinExistence type="predicted"/>
<gene>
    <name evidence="2" type="ORF">POCTA_138.1.T1630058</name>
</gene>
<comment type="caution">
    <text evidence="2">The sequence shown here is derived from an EMBL/GenBank/DDBJ whole genome shotgun (WGS) entry which is preliminary data.</text>
</comment>
<evidence type="ECO:0000256" key="1">
    <source>
        <dbReference type="SAM" id="Phobius"/>
    </source>
</evidence>
<sequence>MICSFRYLILGNIPGFCLLLFDLVFIPVYFTIDKMKTYKELINFNQGCKLPFSILISSIGQTIIQLSLNYVYFLLNIQSQYESDFAIHQRNRMILR</sequence>
<dbReference type="AlphaFoldDB" id="A0A8S1YIP2"/>
<dbReference type="EMBL" id="CAJJDP010000166">
    <property type="protein sequence ID" value="CAD8213749.1"/>
    <property type="molecule type" value="Genomic_DNA"/>
</dbReference>
<reference evidence="2" key="1">
    <citation type="submission" date="2021-01" db="EMBL/GenBank/DDBJ databases">
        <authorList>
            <consortium name="Genoscope - CEA"/>
            <person name="William W."/>
        </authorList>
    </citation>
    <scope>NUCLEOTIDE SEQUENCE</scope>
</reference>
<feature type="transmembrane region" description="Helical" evidence="1">
    <location>
        <begin position="52"/>
        <end position="75"/>
    </location>
</feature>
<accession>A0A8S1YIP2</accession>
<dbReference type="Proteomes" id="UP000683925">
    <property type="component" value="Unassembled WGS sequence"/>
</dbReference>